<gene>
    <name evidence="2" type="ORF">EV186_110119</name>
</gene>
<proteinExistence type="predicted"/>
<dbReference type="GO" id="GO:0010181">
    <property type="term" value="F:FMN binding"/>
    <property type="evidence" value="ECO:0007669"/>
    <property type="project" value="TreeGrafter"/>
</dbReference>
<dbReference type="SUPFAM" id="SSF52218">
    <property type="entry name" value="Flavoproteins"/>
    <property type="match status" value="1"/>
</dbReference>
<dbReference type="InterPro" id="IPR005025">
    <property type="entry name" value="FMN_Rdtase-like_dom"/>
</dbReference>
<dbReference type="Proteomes" id="UP000295444">
    <property type="component" value="Unassembled WGS sequence"/>
</dbReference>
<dbReference type="AlphaFoldDB" id="A0A4V3CXM4"/>
<evidence type="ECO:0000313" key="2">
    <source>
        <dbReference type="EMBL" id="TDP90578.1"/>
    </source>
</evidence>
<dbReference type="RefSeq" id="WP_133854157.1">
    <property type="nucleotide sequence ID" value="NZ_SNXZ01000010.1"/>
</dbReference>
<dbReference type="InterPro" id="IPR029039">
    <property type="entry name" value="Flavoprotein-like_sf"/>
</dbReference>
<protein>
    <submittedName>
        <fullName evidence="2">NAD(P)H-dependent FMN reductase</fullName>
    </submittedName>
</protein>
<dbReference type="PANTHER" id="PTHR30543">
    <property type="entry name" value="CHROMATE REDUCTASE"/>
    <property type="match status" value="1"/>
</dbReference>
<comment type="caution">
    <text evidence="2">The sequence shown here is derived from an EMBL/GenBank/DDBJ whole genome shotgun (WGS) entry which is preliminary data.</text>
</comment>
<evidence type="ECO:0000259" key="1">
    <source>
        <dbReference type="Pfam" id="PF03358"/>
    </source>
</evidence>
<organism evidence="2 3">
    <name type="scientific">Labedaea rhizosphaerae</name>
    <dbReference type="NCBI Taxonomy" id="598644"/>
    <lineage>
        <taxon>Bacteria</taxon>
        <taxon>Bacillati</taxon>
        <taxon>Actinomycetota</taxon>
        <taxon>Actinomycetes</taxon>
        <taxon>Pseudonocardiales</taxon>
        <taxon>Pseudonocardiaceae</taxon>
        <taxon>Labedaea</taxon>
    </lineage>
</organism>
<dbReference type="OrthoDB" id="9812295at2"/>
<dbReference type="GO" id="GO:0016491">
    <property type="term" value="F:oxidoreductase activity"/>
    <property type="evidence" value="ECO:0007669"/>
    <property type="project" value="InterPro"/>
</dbReference>
<dbReference type="InterPro" id="IPR050712">
    <property type="entry name" value="NAD(P)H-dep_reductase"/>
</dbReference>
<keyword evidence="3" id="KW-1185">Reference proteome</keyword>
<feature type="domain" description="NADPH-dependent FMN reductase-like" evidence="1">
    <location>
        <begin position="7"/>
        <end position="145"/>
    </location>
</feature>
<accession>A0A4V3CXM4</accession>
<dbReference type="GO" id="GO:0005829">
    <property type="term" value="C:cytosol"/>
    <property type="evidence" value="ECO:0007669"/>
    <property type="project" value="TreeGrafter"/>
</dbReference>
<name>A0A4V3CXM4_LABRH</name>
<dbReference type="PANTHER" id="PTHR30543:SF21">
    <property type="entry name" value="NAD(P)H-DEPENDENT FMN REDUCTASE LOT6"/>
    <property type="match status" value="1"/>
</dbReference>
<dbReference type="Gene3D" id="3.40.50.360">
    <property type="match status" value="1"/>
</dbReference>
<dbReference type="EMBL" id="SNXZ01000010">
    <property type="protein sequence ID" value="TDP90578.1"/>
    <property type="molecule type" value="Genomic_DNA"/>
</dbReference>
<evidence type="ECO:0000313" key="3">
    <source>
        <dbReference type="Proteomes" id="UP000295444"/>
    </source>
</evidence>
<reference evidence="2 3" key="1">
    <citation type="submission" date="2019-03" db="EMBL/GenBank/DDBJ databases">
        <title>Genomic Encyclopedia of Type Strains, Phase IV (KMG-IV): sequencing the most valuable type-strain genomes for metagenomic binning, comparative biology and taxonomic classification.</title>
        <authorList>
            <person name="Goeker M."/>
        </authorList>
    </citation>
    <scope>NUCLEOTIDE SEQUENCE [LARGE SCALE GENOMIC DNA]</scope>
    <source>
        <strain evidence="2 3">DSM 45361</strain>
    </source>
</reference>
<dbReference type="Pfam" id="PF03358">
    <property type="entry name" value="FMN_red"/>
    <property type="match status" value="1"/>
</dbReference>
<sequence length="189" mass="20680">MLEEPVRLAVLVGSAQGSAFAPVVTNWFAGEAKQCPDVTLDVVDLAEQPLPMTRPTWPPSPAMASLSPRLAAADAFVVVTPEYNHSFPALLKNAIDWHLEEWRAKPVGYVCYGGRSGGLRAVEQLRQVFGELHAVSIRDTLSFHGAGTFDEHGRPKDETCDAAAKAMLDQLVWWAVALREARVKRPYSA</sequence>